<keyword evidence="5" id="KW-0677">Repeat</keyword>
<dbReference type="SUPFAM" id="SSF52058">
    <property type="entry name" value="L domain-like"/>
    <property type="match status" value="1"/>
</dbReference>
<keyword evidence="19" id="KW-1185">Reference proteome</keyword>
<evidence type="ECO:0000259" key="17">
    <source>
        <dbReference type="PROSITE" id="PS51281"/>
    </source>
</evidence>
<dbReference type="Pfam" id="PF03943">
    <property type="entry name" value="TAP_C"/>
    <property type="match status" value="1"/>
</dbReference>
<dbReference type="InterPro" id="IPR030217">
    <property type="entry name" value="NXF_fam"/>
</dbReference>
<evidence type="ECO:0008006" key="20">
    <source>
        <dbReference type="Google" id="ProtNLM"/>
    </source>
</evidence>
<dbReference type="GO" id="GO:0003677">
    <property type="term" value="F:DNA binding"/>
    <property type="evidence" value="ECO:0007669"/>
    <property type="project" value="UniProtKB-KW"/>
</dbReference>
<dbReference type="FunFam" id="3.10.450.50:FF:000004">
    <property type="entry name" value="Nuclear RNA export factor 1"/>
    <property type="match status" value="1"/>
</dbReference>
<evidence type="ECO:0000256" key="1">
    <source>
        <dbReference type="ARBA" id="ARBA00004642"/>
    </source>
</evidence>
<evidence type="ECO:0000256" key="6">
    <source>
        <dbReference type="ARBA" id="ARBA00022741"/>
    </source>
</evidence>
<feature type="compositionally biased region" description="Basic residues" evidence="13">
    <location>
        <begin position="378"/>
        <end position="394"/>
    </location>
</feature>
<dbReference type="CDD" id="cd14342">
    <property type="entry name" value="UBA_TAP-C"/>
    <property type="match status" value="1"/>
</dbReference>
<dbReference type="InterPro" id="IPR056875">
    <property type="entry name" value="MCM8/REC_WHD"/>
</dbReference>
<dbReference type="InterPro" id="IPR002075">
    <property type="entry name" value="NTF2_dom"/>
</dbReference>
<dbReference type="Pfam" id="PF17855">
    <property type="entry name" value="MCM_lid"/>
    <property type="match status" value="1"/>
</dbReference>
<dbReference type="GO" id="GO:0005524">
    <property type="term" value="F:ATP binding"/>
    <property type="evidence" value="ECO:0007669"/>
    <property type="project" value="UniProtKB-KW"/>
</dbReference>
<dbReference type="InterPro" id="IPR057125">
    <property type="entry name" value="NXF1/2/3/5-like_LRR"/>
</dbReference>
<feature type="domain" description="MCM C-terminal AAA(+) ATPase" evidence="15">
    <location>
        <begin position="1"/>
        <end position="148"/>
    </location>
</feature>
<feature type="domain" description="NTF2" evidence="16">
    <location>
        <begin position="740"/>
        <end position="895"/>
    </location>
</feature>
<evidence type="ECO:0000259" key="15">
    <source>
        <dbReference type="PROSITE" id="PS50051"/>
    </source>
</evidence>
<dbReference type="InterPro" id="IPR032675">
    <property type="entry name" value="LRR_dom_sf"/>
</dbReference>
<keyword evidence="8 12" id="KW-0067">ATP-binding</keyword>
<dbReference type="PROSITE" id="PS50177">
    <property type="entry name" value="NTF2_DOMAIN"/>
    <property type="match status" value="1"/>
</dbReference>
<evidence type="ECO:0000256" key="7">
    <source>
        <dbReference type="ARBA" id="ARBA00022816"/>
    </source>
</evidence>
<dbReference type="SUPFAM" id="SSF54427">
    <property type="entry name" value="NTF2-like"/>
    <property type="match status" value="1"/>
</dbReference>
<dbReference type="Proteomes" id="UP000245119">
    <property type="component" value="Linkage Group LG8"/>
</dbReference>
<feature type="transmembrane region" description="Helical" evidence="14">
    <location>
        <begin position="783"/>
        <end position="804"/>
    </location>
</feature>
<accession>A0A2T7NXZ0</accession>
<evidence type="ECO:0000256" key="9">
    <source>
        <dbReference type="ARBA" id="ARBA00022884"/>
    </source>
</evidence>
<dbReference type="GO" id="GO:0005635">
    <property type="term" value="C:nuclear envelope"/>
    <property type="evidence" value="ECO:0007669"/>
    <property type="project" value="UniProtKB-ARBA"/>
</dbReference>
<feature type="domain" description="TAP-C" evidence="17">
    <location>
        <begin position="949"/>
        <end position="1004"/>
    </location>
</feature>
<dbReference type="PRINTS" id="PR01657">
    <property type="entry name" value="MCMFAMILY"/>
</dbReference>
<evidence type="ECO:0000259" key="16">
    <source>
        <dbReference type="PROSITE" id="PS50177"/>
    </source>
</evidence>
<dbReference type="Gene3D" id="1.10.8.10">
    <property type="entry name" value="DNA helicase RuvA subunit, C-terminal domain"/>
    <property type="match status" value="1"/>
</dbReference>
<keyword evidence="10 12" id="KW-0238">DNA-binding</keyword>
<evidence type="ECO:0000256" key="8">
    <source>
        <dbReference type="ARBA" id="ARBA00022840"/>
    </source>
</evidence>
<dbReference type="Pfam" id="PF09162">
    <property type="entry name" value="Tap-RNA_bind"/>
    <property type="match status" value="1"/>
</dbReference>
<dbReference type="InterPro" id="IPR018222">
    <property type="entry name" value="Nuclear_transport_factor_2_euk"/>
</dbReference>
<dbReference type="SUPFAM" id="SSF46934">
    <property type="entry name" value="UBA-like"/>
    <property type="match status" value="1"/>
</dbReference>
<proteinExistence type="inferred from homology"/>
<dbReference type="SUPFAM" id="SSF52540">
    <property type="entry name" value="P-loop containing nucleoside triphosphate hydrolases"/>
    <property type="match status" value="1"/>
</dbReference>
<dbReference type="InterPro" id="IPR031327">
    <property type="entry name" value="MCM"/>
</dbReference>
<keyword evidence="3" id="KW-0813">Transport</keyword>
<dbReference type="Gene3D" id="3.40.50.300">
    <property type="entry name" value="P-loop containing nucleotide triphosphate hydrolases"/>
    <property type="match status" value="1"/>
</dbReference>
<dbReference type="InterPro" id="IPR001611">
    <property type="entry name" value="Leu-rich_rpt"/>
</dbReference>
<comment type="caution">
    <text evidence="18">The sequence shown here is derived from an EMBL/GenBank/DDBJ whole genome shotgun (WGS) entry which is preliminary data.</text>
</comment>
<dbReference type="InterPro" id="IPR005637">
    <property type="entry name" value="TAP_C_dom"/>
</dbReference>
<dbReference type="InterPro" id="IPR015245">
    <property type="entry name" value="Tap_RNA-bd"/>
</dbReference>
<sequence length="1004" mass="111838">MLQAASTIAPRSVYVCGNTTTTSGLTVTLSKDGKSGGDFALEAGALVLADQGCCCIDEFDKMGSQHQALLEAMEQQSISIAKAGIVCSLPARTSILAAANPVGGHYNKAKTVAENLKMGSALLSRFDLVFIMLDKPDENMDCLLSEHVMALHAGQKGMTASTTVQRNDLAQETSYSQWEADKPLSEKLKVPKGQPLDPIPPPLLRKYIGYARKYVHPKIGKDAAKNLQNFYLELRKRHQTRDSTPITTRQLESLIRLTEARARLELREEATAKDAEEVVEIMKYSMLDVFTDQFGLLDFQRSQLGSGMSGRSIPKKFISALQRVAEQTYNSIFTVQQMWQISKDWDYVSVHVYVGYGLDESCQSIQLYHDDRWVPRGKNNRRNFKHKGHGKGGRSRGGSYRYNADQRTHMTDQEGDTVMEGDAISSRQRYNPYGSRPKSRRGRRDNNQDHAREYHAPNVTAAIRMGLPVSNKGKTWYKISIPNTKQIDKAVLLSLLGNHTPGPLSPIEFHYEGQMAVFHLKDRDIAESLRKINKTITMPNSNFKIPITVSLSGPPLPTMDEAKEQSLKTVMSQRYDPSVKMLDLSFLYNDPGLVQQDIYLALNRHCVMASAIKIIKENIPELAGLNLSNNRLLSLSSLQDLVSKAPCLISLNLSCNQLRDLTELEKLKGWQLQELVLTGNVLCNTYRDKPAYISAVRKIFPKVTKLDGNDLPPPITFDVERAVIPPSKGSYFVNDEIQDLVVKFLKEYYTLYDSDNRQPLIDAYHEHAVFSLTANYNETNDKYVYLVLYICISFVHLTLLKYCLTARQMDRLLKRGRLPVVSQLYSLSRTTHDASSFIVDVNFVSSSLLSFTVNGLFKETDNKADKPPIRAFSRVFVTVPAAAGGILVTNDMLTITNATPEQTQAAFKNTGPTPSSSPVSSNPPPINTLVPPPSTSGASLLPASVATPESQQQMILAFSQNSGMNVSFSQRCLVENGWNFEKAAEVFTTLNSQGKIPPEAFLRT</sequence>
<organism evidence="18 19">
    <name type="scientific">Pomacea canaliculata</name>
    <name type="common">Golden apple snail</name>
    <dbReference type="NCBI Taxonomy" id="400727"/>
    <lineage>
        <taxon>Eukaryota</taxon>
        <taxon>Metazoa</taxon>
        <taxon>Spiralia</taxon>
        <taxon>Lophotrochozoa</taxon>
        <taxon>Mollusca</taxon>
        <taxon>Gastropoda</taxon>
        <taxon>Caenogastropoda</taxon>
        <taxon>Architaenioglossa</taxon>
        <taxon>Ampullarioidea</taxon>
        <taxon>Ampullariidae</taxon>
        <taxon>Pomacea</taxon>
    </lineage>
</organism>
<dbReference type="InterPro" id="IPR035979">
    <property type="entry name" value="RBD_domain_sf"/>
</dbReference>
<dbReference type="SUPFAM" id="SSF54928">
    <property type="entry name" value="RNA-binding domain, RBD"/>
    <property type="match status" value="1"/>
</dbReference>
<feature type="region of interest" description="Disordered" evidence="13">
    <location>
        <begin position="905"/>
        <end position="939"/>
    </location>
</feature>
<dbReference type="Pfam" id="PF24048">
    <property type="entry name" value="LRR_NXF1-5"/>
    <property type="match status" value="1"/>
</dbReference>
<dbReference type="SMART" id="SM00350">
    <property type="entry name" value="MCM"/>
    <property type="match status" value="1"/>
</dbReference>
<keyword evidence="14" id="KW-0812">Transmembrane</keyword>
<name>A0A2T7NXZ0_POMCA</name>
<dbReference type="InterPro" id="IPR009060">
    <property type="entry name" value="UBA-like_sf"/>
</dbReference>
<dbReference type="OrthoDB" id="422555at2759"/>
<evidence type="ECO:0000313" key="19">
    <source>
        <dbReference type="Proteomes" id="UP000245119"/>
    </source>
</evidence>
<comment type="similarity">
    <text evidence="2">Belongs to the NXF family.</text>
</comment>
<keyword evidence="7" id="KW-0509">mRNA transport</keyword>
<feature type="region of interest" description="Disordered" evidence="13">
    <location>
        <begin position="376"/>
        <end position="454"/>
    </location>
</feature>
<comment type="similarity">
    <text evidence="12">Belongs to the MCM family.</text>
</comment>
<dbReference type="AlphaFoldDB" id="A0A2T7NXZ0"/>
<evidence type="ECO:0000256" key="2">
    <source>
        <dbReference type="ARBA" id="ARBA00009285"/>
    </source>
</evidence>
<dbReference type="InterPro" id="IPR041562">
    <property type="entry name" value="MCM_lid"/>
</dbReference>
<dbReference type="Pfam" id="PF00493">
    <property type="entry name" value="MCM"/>
    <property type="match status" value="1"/>
</dbReference>
<dbReference type="Gene3D" id="3.80.10.10">
    <property type="entry name" value="Ribonuclease Inhibitor"/>
    <property type="match status" value="1"/>
</dbReference>
<evidence type="ECO:0000256" key="4">
    <source>
        <dbReference type="ARBA" id="ARBA00022614"/>
    </source>
</evidence>
<dbReference type="GO" id="GO:0003723">
    <property type="term" value="F:RNA binding"/>
    <property type="evidence" value="ECO:0007669"/>
    <property type="project" value="UniProtKB-KW"/>
</dbReference>
<evidence type="ECO:0000256" key="13">
    <source>
        <dbReference type="SAM" id="MobiDB-lite"/>
    </source>
</evidence>
<dbReference type="STRING" id="400727.A0A2T7NXZ0"/>
<evidence type="ECO:0000256" key="11">
    <source>
        <dbReference type="ARBA" id="ARBA00023242"/>
    </source>
</evidence>
<evidence type="ECO:0000256" key="3">
    <source>
        <dbReference type="ARBA" id="ARBA00022448"/>
    </source>
</evidence>
<evidence type="ECO:0000256" key="5">
    <source>
        <dbReference type="ARBA" id="ARBA00022737"/>
    </source>
</evidence>
<keyword evidence="14" id="KW-0472">Membrane</keyword>
<reference evidence="18 19" key="1">
    <citation type="submission" date="2018-04" db="EMBL/GenBank/DDBJ databases">
        <title>The genome of golden apple snail Pomacea canaliculata provides insight into stress tolerance and invasive adaptation.</title>
        <authorList>
            <person name="Liu C."/>
            <person name="Liu B."/>
            <person name="Ren Y."/>
            <person name="Zhang Y."/>
            <person name="Wang H."/>
            <person name="Li S."/>
            <person name="Jiang F."/>
            <person name="Yin L."/>
            <person name="Zhang G."/>
            <person name="Qian W."/>
            <person name="Fan W."/>
        </authorList>
    </citation>
    <scope>NUCLEOTIDE SEQUENCE [LARGE SCALE GENOMIC DNA]</scope>
    <source>
        <strain evidence="18">SZHN2017</strain>
        <tissue evidence="18">Muscle</tissue>
    </source>
</reference>
<evidence type="ECO:0000256" key="12">
    <source>
        <dbReference type="RuleBase" id="RU004070"/>
    </source>
</evidence>
<dbReference type="Gene3D" id="3.30.70.330">
    <property type="match status" value="1"/>
</dbReference>
<feature type="compositionally biased region" description="Basic and acidic residues" evidence="13">
    <location>
        <begin position="444"/>
        <end position="454"/>
    </location>
</feature>
<dbReference type="EMBL" id="PZQS01000008">
    <property type="protein sequence ID" value="PVD26032.1"/>
    <property type="molecule type" value="Genomic_DNA"/>
</dbReference>
<comment type="subcellular location">
    <subcellularLocation>
        <location evidence="1">Nucleus</location>
        <location evidence="1">Nucleoplasm</location>
    </subcellularLocation>
</comment>
<evidence type="ECO:0000256" key="10">
    <source>
        <dbReference type="ARBA" id="ARBA00023125"/>
    </source>
</evidence>
<keyword evidence="4" id="KW-0433">Leucine-rich repeat</keyword>
<gene>
    <name evidence="18" type="ORF">C0Q70_13700</name>
</gene>
<dbReference type="GO" id="GO:0005737">
    <property type="term" value="C:cytoplasm"/>
    <property type="evidence" value="ECO:0007669"/>
    <property type="project" value="InterPro"/>
</dbReference>
<dbReference type="GO" id="GO:0016973">
    <property type="term" value="P:poly(A)+ mRNA export from nucleus"/>
    <property type="evidence" value="ECO:0007669"/>
    <property type="project" value="TreeGrafter"/>
</dbReference>
<keyword evidence="14" id="KW-1133">Transmembrane helix</keyword>
<keyword evidence="6 12" id="KW-0547">Nucleotide-binding</keyword>
<dbReference type="GO" id="GO:0005654">
    <property type="term" value="C:nucleoplasm"/>
    <property type="evidence" value="ECO:0007669"/>
    <property type="project" value="UniProtKB-SubCell"/>
</dbReference>
<dbReference type="InterPro" id="IPR027417">
    <property type="entry name" value="P-loop_NTPase"/>
</dbReference>
<dbReference type="InterPro" id="IPR001208">
    <property type="entry name" value="MCM_dom"/>
</dbReference>
<evidence type="ECO:0000256" key="14">
    <source>
        <dbReference type="SAM" id="Phobius"/>
    </source>
</evidence>
<dbReference type="Pfam" id="PF25051">
    <property type="entry name" value="WHD_MCM8"/>
    <property type="match status" value="1"/>
</dbReference>
<dbReference type="PROSITE" id="PS51450">
    <property type="entry name" value="LRR"/>
    <property type="match status" value="2"/>
</dbReference>
<keyword evidence="9" id="KW-0694">RNA-binding</keyword>
<feature type="compositionally biased region" description="Pro residues" evidence="13">
    <location>
        <begin position="921"/>
        <end position="934"/>
    </location>
</feature>
<evidence type="ECO:0000313" key="18">
    <source>
        <dbReference type="EMBL" id="PVD26032.1"/>
    </source>
</evidence>
<dbReference type="PANTHER" id="PTHR10662">
    <property type="entry name" value="NUCLEAR RNA EXPORT FACTOR"/>
    <property type="match status" value="1"/>
</dbReference>
<keyword evidence="11" id="KW-0539">Nucleus</keyword>
<dbReference type="PANTHER" id="PTHR10662:SF22">
    <property type="entry name" value="NUCLEAR RNA EXPORT FACTOR 1"/>
    <property type="match status" value="1"/>
</dbReference>
<dbReference type="PROSITE" id="PS51281">
    <property type="entry name" value="TAP_C"/>
    <property type="match status" value="1"/>
</dbReference>
<dbReference type="PROSITE" id="PS50051">
    <property type="entry name" value="MCM_2"/>
    <property type="match status" value="1"/>
</dbReference>
<dbReference type="Pfam" id="PF22602">
    <property type="entry name" value="NXF_NTF2"/>
    <property type="match status" value="1"/>
</dbReference>
<dbReference type="SMART" id="SM00804">
    <property type="entry name" value="TAP_C"/>
    <property type="match status" value="1"/>
</dbReference>
<dbReference type="FunFam" id="3.80.10.10:FF:000384">
    <property type="entry name" value="Nuclear RNA export factor 1"/>
    <property type="match status" value="1"/>
</dbReference>
<protein>
    <recommendedName>
        <fullName evidence="20">MCM domain-containing protein</fullName>
    </recommendedName>
</protein>
<dbReference type="Gene3D" id="3.10.450.50">
    <property type="match status" value="1"/>
</dbReference>
<dbReference type="InterPro" id="IPR012677">
    <property type="entry name" value="Nucleotide-bd_a/b_plait_sf"/>
</dbReference>
<dbReference type="InterPro" id="IPR032710">
    <property type="entry name" value="NTF2-like_dom_sf"/>
</dbReference>
<dbReference type="FunFam" id="1.10.8.10:FF:000018">
    <property type="entry name" value="Nuclear RNA export factor 1"/>
    <property type="match status" value="1"/>
</dbReference>